<dbReference type="CDD" id="cd07417">
    <property type="entry name" value="MPP_PP5_C"/>
    <property type="match status" value="1"/>
</dbReference>
<gene>
    <name evidence="12" type="ORF">EGYM00163_LOCUS15413</name>
</gene>
<dbReference type="PROSITE" id="PS50005">
    <property type="entry name" value="TPR"/>
    <property type="match status" value="2"/>
</dbReference>
<evidence type="ECO:0000256" key="2">
    <source>
        <dbReference type="ARBA" id="ARBA00008786"/>
    </source>
</evidence>
<evidence type="ECO:0000313" key="12">
    <source>
        <dbReference type="EMBL" id="CAE0804289.1"/>
    </source>
</evidence>
<feature type="domain" description="Serine/threonine specific protein phosphatases" evidence="11">
    <location>
        <begin position="184"/>
        <end position="461"/>
    </location>
</feature>
<dbReference type="SMART" id="SM00028">
    <property type="entry name" value="TPR"/>
    <property type="match status" value="3"/>
</dbReference>
<dbReference type="Pfam" id="PF00515">
    <property type="entry name" value="TPR_1"/>
    <property type="match status" value="1"/>
</dbReference>
<dbReference type="InterPro" id="IPR011990">
    <property type="entry name" value="TPR-like_helical_dom_sf"/>
</dbReference>
<keyword evidence="6" id="KW-0378">Hydrolase</keyword>
<evidence type="ECO:0000256" key="7">
    <source>
        <dbReference type="ARBA" id="ARBA00022803"/>
    </source>
</evidence>
<evidence type="ECO:0000256" key="9">
    <source>
        <dbReference type="PIRSR" id="PIRSR033096-1"/>
    </source>
</evidence>
<evidence type="ECO:0000256" key="5">
    <source>
        <dbReference type="ARBA" id="ARBA00022737"/>
    </source>
</evidence>
<comment type="cofactor">
    <cofactor evidence="1">
        <name>Mn(2+)</name>
        <dbReference type="ChEBI" id="CHEBI:29035"/>
    </cofactor>
</comment>
<dbReference type="PANTHER" id="PTHR45668">
    <property type="entry name" value="SERINE/THREONINE-PROTEIN PHOSPHATASE 5-RELATED"/>
    <property type="match status" value="1"/>
</dbReference>
<dbReference type="FunFam" id="3.60.21.10:FF:000017">
    <property type="entry name" value="Serine/threonine-protein phosphatase"/>
    <property type="match status" value="1"/>
</dbReference>
<evidence type="ECO:0000256" key="8">
    <source>
        <dbReference type="ARBA" id="ARBA00023211"/>
    </source>
</evidence>
<feature type="active site" description="Proton donor/acceptor" evidence="9">
    <location>
        <position position="285"/>
    </location>
</feature>
<accession>A0A7S4FNT6</accession>
<evidence type="ECO:0000256" key="1">
    <source>
        <dbReference type="ARBA" id="ARBA00001936"/>
    </source>
</evidence>
<name>A0A7S4FNT6_9EUGL</name>
<dbReference type="SUPFAM" id="SSF56300">
    <property type="entry name" value="Metallo-dependent phosphatases"/>
    <property type="match status" value="1"/>
</dbReference>
<evidence type="ECO:0000259" key="11">
    <source>
        <dbReference type="SMART" id="SM00156"/>
    </source>
</evidence>
<dbReference type="Gene3D" id="1.25.40.10">
    <property type="entry name" value="Tetratricopeptide repeat domain"/>
    <property type="match status" value="1"/>
</dbReference>
<feature type="repeat" description="TPR" evidence="10">
    <location>
        <begin position="10"/>
        <end position="43"/>
    </location>
</feature>
<evidence type="ECO:0000256" key="10">
    <source>
        <dbReference type="PROSITE-ProRule" id="PRU00339"/>
    </source>
</evidence>
<dbReference type="GO" id="GO:0004722">
    <property type="term" value="F:protein serine/threonine phosphatase activity"/>
    <property type="evidence" value="ECO:0007669"/>
    <property type="project" value="UniProtKB-EC"/>
</dbReference>
<dbReference type="PIRSF" id="PIRSF033096">
    <property type="entry name" value="PPPtase_5"/>
    <property type="match status" value="1"/>
</dbReference>
<dbReference type="PRINTS" id="PR00114">
    <property type="entry name" value="STPHPHTASE"/>
</dbReference>
<evidence type="ECO:0000256" key="3">
    <source>
        <dbReference type="ARBA" id="ARBA00013081"/>
    </source>
</evidence>
<dbReference type="SUPFAM" id="SSF48452">
    <property type="entry name" value="TPR-like"/>
    <property type="match status" value="1"/>
</dbReference>
<dbReference type="InterPro" id="IPR051134">
    <property type="entry name" value="PPP_phosphatase"/>
</dbReference>
<protein>
    <recommendedName>
        <fullName evidence="3">protein-serine/threonine phosphatase</fullName>
        <ecNumber evidence="3">3.1.3.16</ecNumber>
    </recommendedName>
</protein>
<keyword evidence="4" id="KW-0479">Metal-binding</keyword>
<comment type="similarity">
    <text evidence="2">Belongs to the PPP phosphatase family. PP-5 (PP-T) subfamily.</text>
</comment>
<dbReference type="GO" id="GO:0046872">
    <property type="term" value="F:metal ion binding"/>
    <property type="evidence" value="ECO:0007669"/>
    <property type="project" value="UniProtKB-KW"/>
</dbReference>
<evidence type="ECO:0000256" key="4">
    <source>
        <dbReference type="ARBA" id="ARBA00022723"/>
    </source>
</evidence>
<sequence length="477" mass="54066">MAESDVETQAAKFKEEGNTFFKAFQFPKAIDAYTKCLELDDKNVAVYCNRAFAHLKVEAFGSALEDANVAIDLDPAFVKAYYRRATAYLALGKNEEALKDLKRVVTIVPKDKDAKLKYQSCEKQVKQMRFAKAIESEETQPVSQTIKLDDIVVSDSYAGPRLEGDITKEFVLELMSHLKEQKSLHKKYAIKIMLEARKTFGTFPPLVDVTVPDDKTITVCGDIHGQYYDLMNIFENLNGLPSEENPYLFNGDFVDRGSFSLECILVLLCWKVLLPNHFFMSRGNHEGRNLNKVYGFEGEVKHKLDEKCFALFSEIFDWLPLCHVVNNRVFCVHGGLFSKDGVTLDDIRKINRNRDIPDEGLMCEMLWSDPSPIRGRHPNKRGVGVAFGPDVTEEFLKTNGLELVIRSHEVKDEGYEVDHGGKLITVFSAPNYCDQIGNKGAFIRLNGKEMKPQFTTYDAVEHPAVKPMQYSMFPGMS</sequence>
<dbReference type="Pfam" id="PF00149">
    <property type="entry name" value="Metallophos"/>
    <property type="match status" value="1"/>
</dbReference>
<dbReference type="Pfam" id="PF08321">
    <property type="entry name" value="PPP5"/>
    <property type="match status" value="1"/>
</dbReference>
<dbReference type="PANTHER" id="PTHR45668:SF5">
    <property type="entry name" value="SERINE_THREONINE-PROTEIN PHOSPHATASE 5"/>
    <property type="match status" value="1"/>
</dbReference>
<dbReference type="InterPro" id="IPR019734">
    <property type="entry name" value="TPR_rpt"/>
</dbReference>
<dbReference type="Gene3D" id="3.60.21.10">
    <property type="match status" value="1"/>
</dbReference>
<keyword evidence="8" id="KW-0464">Manganese</keyword>
<dbReference type="EMBL" id="HBJA01044580">
    <property type="protein sequence ID" value="CAE0804289.1"/>
    <property type="molecule type" value="Transcribed_RNA"/>
</dbReference>
<keyword evidence="5" id="KW-0677">Repeat</keyword>
<dbReference type="InterPro" id="IPR029052">
    <property type="entry name" value="Metallo-depent_PP-like"/>
</dbReference>
<proteinExistence type="inferred from homology"/>
<dbReference type="EC" id="3.1.3.16" evidence="3"/>
<dbReference type="SMART" id="SM00156">
    <property type="entry name" value="PP2Ac"/>
    <property type="match status" value="1"/>
</dbReference>
<dbReference type="AlphaFoldDB" id="A0A7S4FNT6"/>
<dbReference type="InterPro" id="IPR004843">
    <property type="entry name" value="Calcineurin-like_PHP"/>
</dbReference>
<keyword evidence="7 10" id="KW-0802">TPR repeat</keyword>
<dbReference type="InterPro" id="IPR013235">
    <property type="entry name" value="PPP_dom"/>
</dbReference>
<dbReference type="InterPro" id="IPR041753">
    <property type="entry name" value="PP5_C"/>
</dbReference>
<evidence type="ECO:0000256" key="6">
    <source>
        <dbReference type="ARBA" id="ARBA00022801"/>
    </source>
</evidence>
<feature type="repeat" description="TPR" evidence="10">
    <location>
        <begin position="78"/>
        <end position="111"/>
    </location>
</feature>
<reference evidence="12" key="1">
    <citation type="submission" date="2021-01" db="EMBL/GenBank/DDBJ databases">
        <authorList>
            <person name="Corre E."/>
            <person name="Pelletier E."/>
            <person name="Niang G."/>
            <person name="Scheremetjew M."/>
            <person name="Finn R."/>
            <person name="Kale V."/>
            <person name="Holt S."/>
            <person name="Cochrane G."/>
            <person name="Meng A."/>
            <person name="Brown T."/>
            <person name="Cohen L."/>
        </authorList>
    </citation>
    <scope>NUCLEOTIDE SEQUENCE</scope>
    <source>
        <strain evidence="12">CCMP1594</strain>
    </source>
</reference>
<organism evidence="12">
    <name type="scientific">Eutreptiella gymnastica</name>
    <dbReference type="NCBI Taxonomy" id="73025"/>
    <lineage>
        <taxon>Eukaryota</taxon>
        <taxon>Discoba</taxon>
        <taxon>Euglenozoa</taxon>
        <taxon>Euglenida</taxon>
        <taxon>Spirocuta</taxon>
        <taxon>Euglenophyceae</taxon>
        <taxon>Eutreptiales</taxon>
        <taxon>Eutreptiaceae</taxon>
        <taxon>Eutreptiella</taxon>
    </lineage>
</organism>
<dbReference type="InterPro" id="IPR006186">
    <property type="entry name" value="Ser/Thr-sp_prot-phosphatase"/>
</dbReference>